<dbReference type="InterPro" id="IPR036390">
    <property type="entry name" value="WH_DNA-bd_sf"/>
</dbReference>
<keyword evidence="5 12" id="KW-0479">Metal-binding</keyword>
<proteinExistence type="inferred from homology"/>
<dbReference type="InterPro" id="IPR055194">
    <property type="entry name" value="UBR1-like_WH"/>
</dbReference>
<feature type="domain" description="UBR-type" evidence="13">
    <location>
        <begin position="110"/>
        <end position="181"/>
    </location>
</feature>
<comment type="catalytic activity">
    <reaction evidence="1 12">
        <text>S-ubiquitinyl-[E2 ubiquitin-conjugating enzyme]-L-cysteine + [acceptor protein]-L-lysine = [E2 ubiquitin-conjugating enzyme]-L-cysteine + N(6)-ubiquitinyl-[acceptor protein]-L-lysine.</text>
        <dbReference type="EC" id="2.3.2.27"/>
    </reaction>
</comment>
<comment type="similarity">
    <text evidence="10 12">Belongs to the E3 ubiquitin-protein ligase UBR1-like family.</text>
</comment>
<evidence type="ECO:0000256" key="6">
    <source>
        <dbReference type="ARBA" id="ARBA00022771"/>
    </source>
</evidence>
<evidence type="ECO:0000256" key="5">
    <source>
        <dbReference type="ARBA" id="ARBA00022723"/>
    </source>
</evidence>
<accession>A0A8B9I7K9</accession>
<dbReference type="GeneTree" id="ENSGT00950000183075"/>
<dbReference type="GO" id="GO:0008270">
    <property type="term" value="F:zinc ion binding"/>
    <property type="evidence" value="ECO:0007669"/>
    <property type="project" value="UniProtKB-UniRule"/>
</dbReference>
<dbReference type="SUPFAM" id="SSF46785">
    <property type="entry name" value="Winged helix' DNA-binding domain"/>
    <property type="match status" value="1"/>
</dbReference>
<comment type="function">
    <text evidence="12">Ubiquitin ligase protein which is a component of the N-end rule pathway. Recognizes and binds to proteins bearing specific N-terminal residues that are destabilizing according to the N-end rule, leading to their ubiquitination and subsequent degradation.</text>
</comment>
<dbReference type="Pfam" id="PF18995">
    <property type="entry name" value="PRT6_C"/>
    <property type="match status" value="3"/>
</dbReference>
<evidence type="ECO:0000256" key="12">
    <source>
        <dbReference type="RuleBase" id="RU366018"/>
    </source>
</evidence>
<dbReference type="InterPro" id="IPR014719">
    <property type="entry name" value="Ribosomal_bL12_C/ClpS-like"/>
</dbReference>
<name>A0A8B9I7K9_9AVES</name>
<protein>
    <recommendedName>
        <fullName evidence="12">E3 ubiquitin-protein ligase</fullName>
        <ecNumber evidence="12">2.3.2.27</ecNumber>
    </recommendedName>
</protein>
<comment type="pathway">
    <text evidence="2 12">Protein modification; protein ubiquitination.</text>
</comment>
<evidence type="ECO:0000313" key="15">
    <source>
        <dbReference type="Proteomes" id="UP000694426"/>
    </source>
</evidence>
<dbReference type="Pfam" id="PF02207">
    <property type="entry name" value="zf-UBR"/>
    <property type="match status" value="1"/>
</dbReference>
<dbReference type="GO" id="GO:0000151">
    <property type="term" value="C:ubiquitin ligase complex"/>
    <property type="evidence" value="ECO:0007669"/>
    <property type="project" value="TreeGrafter"/>
</dbReference>
<dbReference type="InterPro" id="IPR044046">
    <property type="entry name" value="E3_ligase_UBR-like_C"/>
</dbReference>
<dbReference type="InterPro" id="IPR042065">
    <property type="entry name" value="E3_ELL-like"/>
</dbReference>
<reference evidence="14" key="1">
    <citation type="submission" date="2025-08" db="UniProtKB">
        <authorList>
            <consortium name="Ensembl"/>
        </authorList>
    </citation>
    <scope>IDENTIFICATION</scope>
</reference>
<keyword evidence="8 12" id="KW-0862">Zinc</keyword>
<dbReference type="PROSITE" id="PS51157">
    <property type="entry name" value="ZF_UBR"/>
    <property type="match status" value="1"/>
</dbReference>
<sequence length="1522" mass="174559">MCAHTWVYSCQCVCVCTRVYTYVHTRAHGGPPRGAGPPLSPTRPYELQKEVYQHLAYYVPKIYCRGPNPAPQREDMLAQHVLLGPMEWYLCGEDPAFGFPKLEQANKPSHLCGRVFKVGEPTYSCRDCAVDPTCVLCMECFLGSIHREHRYRMTTSGGGGFCDCGDTEAWKEGPYCQKHELNTSETAEEEVVTVKTSCFKTLLTVEKNDTYYCMLFNDEVHTYEQVIYTLQKAVNCTQKEAIGFATTVDRDVSKFLSRTFAYPNVYFIRPRLLNLFSQRPLKVQVMHSSIVAHQSFGLKLLTWLGSVIGYSDGLRRILCQVGLQEGPDGENSSLVDKLMLYDSKLWKGARNVYHQLFMSSLLMDLKYKKLFAIRFARNYRQLQRDYMEDDHERAVSVAALSVQLFTVPTLARMLITEENLMTTIIKTFMDHLRHRDIQGRFQFERYTALQIKINSYLFINVLRYVLISKPTEWSEDLRHKFLEGFDAFLELLKCMQGMDPITRQVGQHIEMEPEWEAAFTLQMKLTLVISMMQDWCALDEKVLIEAYKKCLTVLMQCHSGFTDGEQPIVLSMCGHSVETIRYCVSQEKVSIHLPVSRLLAGLHVLLSKTEVAYKFPDPPMLIEHPLRCLVLCAQVHAGMWRRNGFSLVNQIYYYHNVKCRREMFDKDIVMLQTGVSMMDPNHFLMIMLSRFELYQIFIKFKNTKIMIIKHYYILFTGERFSPGIGQVNATDEIKREIIHQLSIRPMAHSELVKALPEDENRETGMESVIEEVACFKKPGLTGRGLYELKPECTKNFNLYFYHFSRAEQSKAEEAQRKLKRQNREDTALPPPALPPFCPLFASLINILQSDVMLCIMGTILQWAVEHNGYAWSESMLQRVCFLILKLCMLSDYFAPNNSPSILAMLETLQNAPHLEVHKDMIRWILKVNLFYITPQNCGKKIYKAERKRKAEIARLRREKIMAQMSEMQRHFINENKELFQQTLEELDTSASGQTRVAEHRQVVMCILCQEEQEVKVDSRAMVLAAFIQRSTVLSKNRNRIIPDPEKYDPLFMHPDLSCGTHTGSCGHIMHAHCWQRYFDAVQAKEQRRQQRLRVHTSYDVENGEFLCPLCECLSNTVIPLLPPPRVLFNRSVCFINVFTNNTVFVCLRNPYSESIKEMLTTFGTATYKVGLKVHPNEEDPRVPIMCWGSCAYTIQTIERILADEDKPLFGHLPSLVPNEKNENLPCILDIDMFHLLVSLVLSFPAIHCQDFSGVSLGTGDLHLFHLVTMAHIIQILLTSSTEFSYCVLLSALKEVSSGWHLWRNLKAGIMPFLRCSALFFHYLNGVPAPSELQVNGANQFERLCSYLSLPNNLTCLFQENSGILCLLIDLPDDYSCLINQASNFSCPKSGGDKSRAPTLCLVCGTMLCSQSYCCQTELEGEDVGACTAHTYTCGSGVGIFLRVRECQVLFLAGKTKGCFYPPPYLDDYGETDQGLRRGNPLHLCKERFKKIQKLWQQHSITEEIGHAQEANQTLVGIDWQHL</sequence>
<dbReference type="Pfam" id="PF22960">
    <property type="entry name" value="WHD_UBR1"/>
    <property type="match status" value="1"/>
</dbReference>
<evidence type="ECO:0000256" key="2">
    <source>
        <dbReference type="ARBA" id="ARBA00004906"/>
    </source>
</evidence>
<dbReference type="SUPFAM" id="SSF54736">
    <property type="entry name" value="ClpS-like"/>
    <property type="match status" value="1"/>
</dbReference>
<keyword evidence="3" id="KW-0597">Phosphoprotein</keyword>
<evidence type="ECO:0000256" key="10">
    <source>
        <dbReference type="ARBA" id="ARBA00046341"/>
    </source>
</evidence>
<dbReference type="EC" id="2.3.2.27" evidence="12"/>
<dbReference type="FunFam" id="2.10.110.30:FF:000001">
    <property type="entry name" value="E3 ubiquitin-protein ligase UBR2 isoform 1"/>
    <property type="match status" value="1"/>
</dbReference>
<evidence type="ECO:0000256" key="7">
    <source>
        <dbReference type="ARBA" id="ARBA00022786"/>
    </source>
</evidence>
<keyword evidence="7 12" id="KW-0833">Ubl conjugation pathway</keyword>
<evidence type="ECO:0000256" key="9">
    <source>
        <dbReference type="ARBA" id="ARBA00022990"/>
    </source>
</evidence>
<dbReference type="GO" id="GO:0005737">
    <property type="term" value="C:cytoplasm"/>
    <property type="evidence" value="ECO:0007669"/>
    <property type="project" value="TreeGrafter"/>
</dbReference>
<dbReference type="GO" id="GO:0071596">
    <property type="term" value="P:ubiquitin-dependent protein catabolic process via the N-end rule pathway"/>
    <property type="evidence" value="ECO:0007669"/>
    <property type="project" value="UniProtKB-UniRule"/>
</dbReference>
<dbReference type="CDD" id="cd19679">
    <property type="entry name" value="UBR-box_UBR2"/>
    <property type="match status" value="1"/>
</dbReference>
<feature type="zinc finger region" description="UBR-type" evidence="11">
    <location>
        <begin position="110"/>
        <end position="181"/>
    </location>
</feature>
<dbReference type="SMART" id="SM00396">
    <property type="entry name" value="ZnF_UBR1"/>
    <property type="match status" value="1"/>
</dbReference>
<organism evidence="14 15">
    <name type="scientific">Anser brachyrhynchus</name>
    <name type="common">Pink-footed goose</name>
    <dbReference type="NCBI Taxonomy" id="132585"/>
    <lineage>
        <taxon>Eukaryota</taxon>
        <taxon>Metazoa</taxon>
        <taxon>Chordata</taxon>
        <taxon>Craniata</taxon>
        <taxon>Vertebrata</taxon>
        <taxon>Euteleostomi</taxon>
        <taxon>Archelosauria</taxon>
        <taxon>Archosauria</taxon>
        <taxon>Dinosauria</taxon>
        <taxon>Saurischia</taxon>
        <taxon>Theropoda</taxon>
        <taxon>Coelurosauria</taxon>
        <taxon>Aves</taxon>
        <taxon>Neognathae</taxon>
        <taxon>Galloanserae</taxon>
        <taxon>Anseriformes</taxon>
        <taxon>Anatidae</taxon>
        <taxon>Anserinae</taxon>
        <taxon>Anser</taxon>
    </lineage>
</organism>
<evidence type="ECO:0000256" key="11">
    <source>
        <dbReference type="PROSITE-ProRule" id="PRU00508"/>
    </source>
</evidence>
<evidence type="ECO:0000313" key="14">
    <source>
        <dbReference type="Ensembl" id="ENSABRP00000014916.1"/>
    </source>
</evidence>
<dbReference type="PANTHER" id="PTHR21497">
    <property type="entry name" value="UBIQUITIN LIGASE E3 ALPHA-RELATED"/>
    <property type="match status" value="1"/>
</dbReference>
<evidence type="ECO:0000256" key="8">
    <source>
        <dbReference type="ARBA" id="ARBA00022833"/>
    </source>
</evidence>
<evidence type="ECO:0000256" key="4">
    <source>
        <dbReference type="ARBA" id="ARBA00022679"/>
    </source>
</evidence>
<keyword evidence="9" id="KW-0007">Acetylation</keyword>
<dbReference type="InterPro" id="IPR003126">
    <property type="entry name" value="Znf_UBR"/>
</dbReference>
<dbReference type="Proteomes" id="UP000694426">
    <property type="component" value="Unplaced"/>
</dbReference>
<evidence type="ECO:0000256" key="3">
    <source>
        <dbReference type="ARBA" id="ARBA00022553"/>
    </source>
</evidence>
<dbReference type="GO" id="GO:0061630">
    <property type="term" value="F:ubiquitin protein ligase activity"/>
    <property type="evidence" value="ECO:0007669"/>
    <property type="project" value="UniProtKB-UniRule"/>
</dbReference>
<dbReference type="PANTHER" id="PTHR21497:SF28">
    <property type="entry name" value="E3 UBIQUITIN-PROTEIN LIGASE UBR2"/>
    <property type="match status" value="1"/>
</dbReference>
<keyword evidence="15" id="KW-1185">Reference proteome</keyword>
<reference evidence="14" key="2">
    <citation type="submission" date="2025-09" db="UniProtKB">
        <authorList>
            <consortium name="Ensembl"/>
        </authorList>
    </citation>
    <scope>IDENTIFICATION</scope>
</reference>
<evidence type="ECO:0000256" key="1">
    <source>
        <dbReference type="ARBA" id="ARBA00000900"/>
    </source>
</evidence>
<evidence type="ECO:0000259" key="13">
    <source>
        <dbReference type="PROSITE" id="PS51157"/>
    </source>
</evidence>
<dbReference type="InterPro" id="IPR039164">
    <property type="entry name" value="UBR1-like"/>
</dbReference>
<dbReference type="Pfam" id="PF02617">
    <property type="entry name" value="ClpS"/>
    <property type="match status" value="1"/>
</dbReference>
<dbReference type="Gene3D" id="1.10.10.2670">
    <property type="entry name" value="E3 ubiquitin-protein ligase"/>
    <property type="match status" value="1"/>
</dbReference>
<keyword evidence="4 12" id="KW-0808">Transferase</keyword>
<dbReference type="Ensembl" id="ENSABRT00000021258.1">
    <property type="protein sequence ID" value="ENSABRP00000014916.1"/>
    <property type="gene ID" value="ENSABRG00000011635.1"/>
</dbReference>
<dbReference type="Gene3D" id="2.10.110.30">
    <property type="match status" value="1"/>
</dbReference>
<dbReference type="Gene3D" id="3.30.1390.10">
    <property type="match status" value="1"/>
</dbReference>
<dbReference type="InterPro" id="IPR047508">
    <property type="entry name" value="UBR-box_UBR2"/>
</dbReference>
<dbReference type="UniPathway" id="UPA00143"/>
<dbReference type="InterPro" id="IPR003769">
    <property type="entry name" value="ClpS_core"/>
</dbReference>
<dbReference type="FunFam" id="1.10.10.2670:FF:000001">
    <property type="entry name" value="E3 ubiquitin-protein ligase UBR2 isoform X1"/>
    <property type="match status" value="1"/>
</dbReference>
<gene>
    <name evidence="14" type="primary">UBR2</name>
</gene>
<dbReference type="CDD" id="cd16686">
    <property type="entry name" value="RING-H2_UBR2"/>
    <property type="match status" value="1"/>
</dbReference>
<keyword evidence="6 12" id="KW-0863">Zinc-finger</keyword>
<dbReference type="GO" id="GO:0016567">
    <property type="term" value="P:protein ubiquitination"/>
    <property type="evidence" value="ECO:0007669"/>
    <property type="project" value="UniProtKB-UniRule"/>
</dbReference>